<dbReference type="PANTHER" id="PTHR22854">
    <property type="entry name" value="TRYPTOPHAN BIOSYNTHESIS PROTEIN"/>
    <property type="match status" value="1"/>
</dbReference>
<sequence length="288" mass="32009">MVRETTENPFFEHILIIFRIRTYMSPLPDVLRTIIRRKAEEVIERARALPLKILAQRIENTPPPRPFVGAIEDTLSKKASAVIAELKRASPSKGVLRDPFDPVAIAMGYEKAGATALSVLTDRDFFQGDDDDLIRARAACSLPILRKDFVIDAYQVYEARALGADCILLITAALGDASLGELTGLAIHLDMDVLLETHNEEELHRALALNTPLIGINNRNLRTFETSLETTLALSDAVPENRIIVTESGIHSRKDIERMREKGIHTFLIGEAFMTAPDPGARLTELFT</sequence>
<gene>
    <name evidence="8" type="primary">trpC</name>
    <name evidence="10" type="ORF">BECKTC1821E_GA0114239_101238</name>
</gene>
<evidence type="ECO:0000259" key="9">
    <source>
        <dbReference type="Pfam" id="PF00218"/>
    </source>
</evidence>
<dbReference type="FunFam" id="3.20.20.70:FF:000024">
    <property type="entry name" value="Indole-3-glycerol phosphate synthase"/>
    <property type="match status" value="1"/>
</dbReference>
<dbReference type="GO" id="GO:0000162">
    <property type="term" value="P:L-tryptophan biosynthetic process"/>
    <property type="evidence" value="ECO:0007669"/>
    <property type="project" value="UniProtKB-UniRule"/>
</dbReference>
<dbReference type="EMBL" id="CAADFT010000012">
    <property type="protein sequence ID" value="VFK41597.1"/>
    <property type="molecule type" value="Genomic_DNA"/>
</dbReference>
<evidence type="ECO:0000256" key="8">
    <source>
        <dbReference type="HAMAP-Rule" id="MF_00134"/>
    </source>
</evidence>
<dbReference type="GO" id="GO:0004640">
    <property type="term" value="F:phosphoribosylanthranilate isomerase activity"/>
    <property type="evidence" value="ECO:0007669"/>
    <property type="project" value="TreeGrafter"/>
</dbReference>
<evidence type="ECO:0000256" key="6">
    <source>
        <dbReference type="ARBA" id="ARBA00023141"/>
    </source>
</evidence>
<dbReference type="AlphaFoldDB" id="A0A450YJA1"/>
<dbReference type="NCBIfam" id="NF001373">
    <property type="entry name" value="PRK00278.1-6"/>
    <property type="match status" value="1"/>
</dbReference>
<dbReference type="InterPro" id="IPR045186">
    <property type="entry name" value="Indole-3-glycerol_P_synth"/>
</dbReference>
<dbReference type="SUPFAM" id="SSF51366">
    <property type="entry name" value="Ribulose-phoshate binding barrel"/>
    <property type="match status" value="1"/>
</dbReference>
<evidence type="ECO:0000256" key="7">
    <source>
        <dbReference type="ARBA" id="ARBA00023239"/>
    </source>
</evidence>
<dbReference type="InterPro" id="IPR001468">
    <property type="entry name" value="Indole-3-GlycerolPSynthase_CS"/>
</dbReference>
<evidence type="ECO:0000256" key="1">
    <source>
        <dbReference type="ARBA" id="ARBA00001633"/>
    </source>
</evidence>
<keyword evidence="4 8" id="KW-0210">Decarboxylase</keyword>
<comment type="catalytic activity">
    <reaction evidence="1 8">
        <text>1-(2-carboxyphenylamino)-1-deoxy-D-ribulose 5-phosphate + H(+) = (1S,2R)-1-C-(indol-3-yl)glycerol 3-phosphate + CO2 + H2O</text>
        <dbReference type="Rhea" id="RHEA:23476"/>
        <dbReference type="ChEBI" id="CHEBI:15377"/>
        <dbReference type="ChEBI" id="CHEBI:15378"/>
        <dbReference type="ChEBI" id="CHEBI:16526"/>
        <dbReference type="ChEBI" id="CHEBI:58613"/>
        <dbReference type="ChEBI" id="CHEBI:58866"/>
        <dbReference type="EC" id="4.1.1.48"/>
    </reaction>
</comment>
<evidence type="ECO:0000256" key="2">
    <source>
        <dbReference type="ARBA" id="ARBA00004696"/>
    </source>
</evidence>
<dbReference type="CDD" id="cd00331">
    <property type="entry name" value="IGPS"/>
    <property type="match status" value="1"/>
</dbReference>
<protein>
    <recommendedName>
        <fullName evidence="8">Indole-3-glycerol phosphate synthase</fullName>
        <shortName evidence="8">IGPS</shortName>
        <ecNumber evidence="8">4.1.1.48</ecNumber>
    </recommendedName>
</protein>
<dbReference type="EC" id="4.1.1.48" evidence="8"/>
<proteinExistence type="inferred from homology"/>
<dbReference type="GO" id="GO:0004425">
    <property type="term" value="F:indole-3-glycerol-phosphate synthase activity"/>
    <property type="evidence" value="ECO:0007669"/>
    <property type="project" value="UniProtKB-UniRule"/>
</dbReference>
<dbReference type="PANTHER" id="PTHR22854:SF2">
    <property type="entry name" value="INDOLE-3-GLYCEROL-PHOSPHATE SYNTHASE"/>
    <property type="match status" value="1"/>
</dbReference>
<evidence type="ECO:0000256" key="4">
    <source>
        <dbReference type="ARBA" id="ARBA00022793"/>
    </source>
</evidence>
<dbReference type="HAMAP" id="MF_00134_B">
    <property type="entry name" value="IGPS_B"/>
    <property type="match status" value="1"/>
</dbReference>
<dbReference type="InterPro" id="IPR013798">
    <property type="entry name" value="Indole-3-glycerol_P_synth_dom"/>
</dbReference>
<dbReference type="InterPro" id="IPR013785">
    <property type="entry name" value="Aldolase_TIM"/>
</dbReference>
<reference evidence="10" key="1">
    <citation type="submission" date="2019-02" db="EMBL/GenBank/DDBJ databases">
        <authorList>
            <person name="Gruber-Vodicka R. H."/>
            <person name="Seah K. B. B."/>
        </authorList>
    </citation>
    <scope>NUCLEOTIDE SEQUENCE</scope>
    <source>
        <strain evidence="10">BECK_BZ125</strain>
    </source>
</reference>
<dbReference type="NCBIfam" id="NF001377">
    <property type="entry name" value="PRK00278.2-4"/>
    <property type="match status" value="1"/>
</dbReference>
<evidence type="ECO:0000256" key="3">
    <source>
        <dbReference type="ARBA" id="ARBA00022605"/>
    </source>
</evidence>
<feature type="domain" description="Indole-3-glycerol phosphate synthase" evidence="9">
    <location>
        <begin position="31"/>
        <end position="286"/>
    </location>
</feature>
<accession>A0A450YJA1</accession>
<evidence type="ECO:0000256" key="5">
    <source>
        <dbReference type="ARBA" id="ARBA00022822"/>
    </source>
</evidence>
<organism evidence="10">
    <name type="scientific">Candidatus Kentrum sp. TC</name>
    <dbReference type="NCBI Taxonomy" id="2126339"/>
    <lineage>
        <taxon>Bacteria</taxon>
        <taxon>Pseudomonadati</taxon>
        <taxon>Pseudomonadota</taxon>
        <taxon>Gammaproteobacteria</taxon>
        <taxon>Candidatus Kentrum</taxon>
    </lineage>
</organism>
<keyword evidence="7 8" id="KW-0456">Lyase</keyword>
<dbReference type="Gene3D" id="3.20.20.70">
    <property type="entry name" value="Aldolase class I"/>
    <property type="match status" value="1"/>
</dbReference>
<comment type="similarity">
    <text evidence="8">Belongs to the TrpC family.</text>
</comment>
<dbReference type="PROSITE" id="PS00614">
    <property type="entry name" value="IGPS"/>
    <property type="match status" value="1"/>
</dbReference>
<dbReference type="Pfam" id="PF00218">
    <property type="entry name" value="IGPS"/>
    <property type="match status" value="1"/>
</dbReference>
<dbReference type="InterPro" id="IPR011060">
    <property type="entry name" value="RibuloseP-bd_barrel"/>
</dbReference>
<name>A0A450YJA1_9GAMM</name>
<dbReference type="UniPathway" id="UPA00035">
    <property type="reaction ID" value="UER00043"/>
</dbReference>
<keyword evidence="5 8" id="KW-0822">Tryptophan biosynthesis</keyword>
<keyword evidence="3 8" id="KW-0028">Amino-acid biosynthesis</keyword>
<keyword evidence="6 8" id="KW-0057">Aromatic amino acid biosynthesis</keyword>
<evidence type="ECO:0000313" key="10">
    <source>
        <dbReference type="EMBL" id="VFK41597.1"/>
    </source>
</evidence>
<comment type="pathway">
    <text evidence="2 8">Amino-acid biosynthesis; L-tryptophan biosynthesis; L-tryptophan from chorismate: step 4/5.</text>
</comment>